<dbReference type="RefSeq" id="WP_213496804.1">
    <property type="nucleotide sequence ID" value="NZ_CP074694.1"/>
</dbReference>
<accession>A0A8E6B6M5</accession>
<feature type="domain" description="Sulfatase N-terminal" evidence="4">
    <location>
        <begin position="26"/>
        <end position="424"/>
    </location>
</feature>
<dbReference type="AlphaFoldDB" id="A0A8E6B6M5"/>
<evidence type="ECO:0000313" key="6">
    <source>
        <dbReference type="Proteomes" id="UP000676194"/>
    </source>
</evidence>
<proteinExistence type="inferred from homology"/>
<evidence type="ECO:0000256" key="2">
    <source>
        <dbReference type="ARBA" id="ARBA00022801"/>
    </source>
</evidence>
<dbReference type="PANTHER" id="PTHR42693:SF53">
    <property type="entry name" value="ENDO-4-O-SULFATASE"/>
    <property type="match status" value="1"/>
</dbReference>
<evidence type="ECO:0000256" key="1">
    <source>
        <dbReference type="ARBA" id="ARBA00008779"/>
    </source>
</evidence>
<dbReference type="PANTHER" id="PTHR42693">
    <property type="entry name" value="ARYLSULFATASE FAMILY MEMBER"/>
    <property type="match status" value="1"/>
</dbReference>
<protein>
    <submittedName>
        <fullName evidence="5">Arylsulfatase</fullName>
    </submittedName>
</protein>
<comment type="similarity">
    <text evidence="1">Belongs to the sulfatase family.</text>
</comment>
<dbReference type="InterPro" id="IPR050738">
    <property type="entry name" value="Sulfatase"/>
</dbReference>
<evidence type="ECO:0000259" key="4">
    <source>
        <dbReference type="Pfam" id="PF00884"/>
    </source>
</evidence>
<gene>
    <name evidence="5" type="ORF">KIH39_25420</name>
</gene>
<dbReference type="GO" id="GO:0004065">
    <property type="term" value="F:arylsulfatase activity"/>
    <property type="evidence" value="ECO:0007669"/>
    <property type="project" value="TreeGrafter"/>
</dbReference>
<feature type="signal peptide" evidence="3">
    <location>
        <begin position="1"/>
        <end position="18"/>
    </location>
</feature>
<organism evidence="5 6">
    <name type="scientific">Telmatocola sphagniphila</name>
    <dbReference type="NCBI Taxonomy" id="1123043"/>
    <lineage>
        <taxon>Bacteria</taxon>
        <taxon>Pseudomonadati</taxon>
        <taxon>Planctomycetota</taxon>
        <taxon>Planctomycetia</taxon>
        <taxon>Gemmatales</taxon>
        <taxon>Gemmataceae</taxon>
    </lineage>
</organism>
<name>A0A8E6B6M5_9BACT</name>
<sequence length="536" mass="60136">MRYALPLLFLFGIAPIQAEPPNLSRPNILLIVADDMGFSDPGCFGGEISTPNLDQLAKNGLRFTQFYNTARCWPSRAALLTGYYAQSIRRDTVPGVKSGVQGVRPNWAQLLPIYLKQRGYHNYHSGKWHIDGSPLKNGFEHSYSLNDHDRYFGPRLHTEDDKPLPAVANNTPYYATTAIADHAIKCLKNHSKDYVGQPFFEYLAFTSPHFPLQALPEDIARYKGKYLPGWDQLRRERWQRLTDLKISNTDLSNVERDLGPPYPYPADLKKLGPNEVNLPVEWDKLTVEQKEFQANKMAIHAAMVNRLDQEIGRVIAQIKSMDQLENTLILFLSDNGASAEMMVRGDGHDPQAPMGSAKTFLSLGPGWSSLANTPFRRHKTWVHEGGISTPLIVHWPRGISAHGELRQTPGHLVDILPTLLEVAGGKRPEVIEGQAVPPAPGKSLVPVFAKEGTVSHDSLWWMHEGNRALRVGDWKIVAAGEKSDWELYDLSVDRAEAHNLATAQPQKVAELAEIWKKQFDEYATLARKDAPRSPKK</sequence>
<evidence type="ECO:0000313" key="5">
    <source>
        <dbReference type="EMBL" id="QVL32136.1"/>
    </source>
</evidence>
<feature type="chain" id="PRO_5034160415" evidence="3">
    <location>
        <begin position="19"/>
        <end position="536"/>
    </location>
</feature>
<dbReference type="Pfam" id="PF00884">
    <property type="entry name" value="Sulfatase"/>
    <property type="match status" value="1"/>
</dbReference>
<dbReference type="CDD" id="cd16025">
    <property type="entry name" value="PAS_like"/>
    <property type="match status" value="1"/>
</dbReference>
<dbReference type="InterPro" id="IPR017850">
    <property type="entry name" value="Alkaline_phosphatase_core_sf"/>
</dbReference>
<dbReference type="SUPFAM" id="SSF53649">
    <property type="entry name" value="Alkaline phosphatase-like"/>
    <property type="match status" value="1"/>
</dbReference>
<dbReference type="InterPro" id="IPR000917">
    <property type="entry name" value="Sulfatase_N"/>
</dbReference>
<dbReference type="EMBL" id="CP074694">
    <property type="protein sequence ID" value="QVL32136.1"/>
    <property type="molecule type" value="Genomic_DNA"/>
</dbReference>
<keyword evidence="6" id="KW-1185">Reference proteome</keyword>
<keyword evidence="3" id="KW-0732">Signal</keyword>
<dbReference type="Proteomes" id="UP000676194">
    <property type="component" value="Chromosome"/>
</dbReference>
<evidence type="ECO:0000256" key="3">
    <source>
        <dbReference type="SAM" id="SignalP"/>
    </source>
</evidence>
<reference evidence="5" key="1">
    <citation type="submission" date="2021-05" db="EMBL/GenBank/DDBJ databases">
        <title>Complete genome sequence of the cellulolytic planctomycete Telmatocola sphagniphila SP2T and characterization of the first cellulase from planctomycetes.</title>
        <authorList>
            <person name="Rakitin A.L."/>
            <person name="Beletsky A.V."/>
            <person name="Naumoff D.G."/>
            <person name="Kulichevskaya I.S."/>
            <person name="Mardanov A.V."/>
            <person name="Ravin N.V."/>
            <person name="Dedysh S.N."/>
        </authorList>
    </citation>
    <scope>NUCLEOTIDE SEQUENCE</scope>
    <source>
        <strain evidence="5">SP2T</strain>
    </source>
</reference>
<dbReference type="Gene3D" id="3.30.1120.10">
    <property type="match status" value="1"/>
</dbReference>
<dbReference type="Gene3D" id="3.40.720.10">
    <property type="entry name" value="Alkaline Phosphatase, subunit A"/>
    <property type="match status" value="1"/>
</dbReference>
<keyword evidence="2" id="KW-0378">Hydrolase</keyword>
<dbReference type="KEGG" id="tsph:KIH39_25420"/>